<sequence>MSPPAFLRLRTPALFCALMLLSSTGLVWSSHQLLTTTGQAARSAAVRLVETENRLHQQQETDRLTRDALADYLNLQQAGLQRPVDRVTWQERLQAMRIHLQAEEFSYEIGPERPLRMAGDAEAHSPTIFTSTLQLRAKVRHEDELLTLINTLKQPGQALRPTRCTLARPDGPERAQGLAVNCDIDWISVRIPPVESRNTPG</sequence>
<protein>
    <submittedName>
        <fullName evidence="1">Uncharacterized protein</fullName>
    </submittedName>
</protein>
<dbReference type="OrthoDB" id="8527869at2"/>
<dbReference type="Proteomes" id="UP000389128">
    <property type="component" value="Unassembled WGS sequence"/>
</dbReference>
<accession>A0A6C2CKQ9</accession>
<gene>
    <name evidence="1" type="ORF">ETQ85_17990</name>
</gene>
<reference evidence="1 2" key="1">
    <citation type="submission" date="2019-01" db="EMBL/GenBank/DDBJ databases">
        <title>Zoogloea oleivorans genome sequencing and assembly.</title>
        <authorList>
            <person name="Tancsics A."/>
            <person name="Farkas M."/>
            <person name="Kriszt B."/>
            <person name="Maroti G."/>
            <person name="Horvath B."/>
        </authorList>
    </citation>
    <scope>NUCLEOTIDE SEQUENCE [LARGE SCALE GENOMIC DNA]</scope>
    <source>
        <strain evidence="1 2">Buc</strain>
    </source>
</reference>
<comment type="caution">
    <text evidence="1">The sequence shown here is derived from an EMBL/GenBank/DDBJ whole genome shotgun (WGS) entry which is preliminary data.</text>
</comment>
<dbReference type="AlphaFoldDB" id="A0A6C2CKQ9"/>
<organism evidence="1 2">
    <name type="scientific">Zoogloea oleivorans</name>
    <dbReference type="NCBI Taxonomy" id="1552750"/>
    <lineage>
        <taxon>Bacteria</taxon>
        <taxon>Pseudomonadati</taxon>
        <taxon>Pseudomonadota</taxon>
        <taxon>Betaproteobacteria</taxon>
        <taxon>Rhodocyclales</taxon>
        <taxon>Zoogloeaceae</taxon>
        <taxon>Zoogloea</taxon>
    </lineage>
</organism>
<keyword evidence="2" id="KW-1185">Reference proteome</keyword>
<name>A0A6C2CKQ9_9RHOO</name>
<evidence type="ECO:0000313" key="2">
    <source>
        <dbReference type="Proteomes" id="UP000389128"/>
    </source>
</evidence>
<evidence type="ECO:0000313" key="1">
    <source>
        <dbReference type="EMBL" id="TYC54571.1"/>
    </source>
</evidence>
<proteinExistence type="predicted"/>
<dbReference type="EMBL" id="SDKK01000018">
    <property type="protein sequence ID" value="TYC54571.1"/>
    <property type="molecule type" value="Genomic_DNA"/>
</dbReference>
<dbReference type="RefSeq" id="WP_148580472.1">
    <property type="nucleotide sequence ID" value="NZ_SDKK01000018.1"/>
</dbReference>